<organism evidence="1">
    <name type="scientific">Triticum urartu</name>
    <name type="common">Red wild einkorn</name>
    <name type="synonym">Crithodium urartu</name>
    <dbReference type="NCBI Taxonomy" id="4572"/>
    <lineage>
        <taxon>Eukaryota</taxon>
        <taxon>Viridiplantae</taxon>
        <taxon>Streptophyta</taxon>
        <taxon>Embryophyta</taxon>
        <taxon>Tracheophyta</taxon>
        <taxon>Spermatophyta</taxon>
        <taxon>Magnoliopsida</taxon>
        <taxon>Liliopsida</taxon>
        <taxon>Poales</taxon>
        <taxon>Poaceae</taxon>
        <taxon>BOP clade</taxon>
        <taxon>Pooideae</taxon>
        <taxon>Triticodae</taxon>
        <taxon>Triticeae</taxon>
        <taxon>Triticinae</taxon>
        <taxon>Triticum</taxon>
    </lineage>
</organism>
<dbReference type="EMBL" id="KD149425">
    <property type="protein sequence ID" value="EMS57167.1"/>
    <property type="molecule type" value="Genomic_DNA"/>
</dbReference>
<proteinExistence type="predicted"/>
<name>M7ZAT9_TRIUA</name>
<sequence>MEAGVVTCCVRCWNQHASELQPASGAAMSGGAHNYERKGEMLPTAIRNAGIGSVESSNRWRHMLQAAMWGWWNQRVLEPMRKDASTASLGAATGNEGCFHGEEQRAATGIRRVAAAGGVASSHDWQRGRCCVPAGDGEEATMVSAWGD</sequence>
<gene>
    <name evidence="1" type="ORF">TRIUR3_26537</name>
</gene>
<evidence type="ECO:0000313" key="1">
    <source>
        <dbReference type="EMBL" id="EMS57167.1"/>
    </source>
</evidence>
<dbReference type="AlphaFoldDB" id="M7ZAT9"/>
<reference evidence="1" key="1">
    <citation type="journal article" date="2013" name="Nature">
        <title>Draft genome of the wheat A-genome progenitor Triticum urartu.</title>
        <authorList>
            <person name="Ling H.Q."/>
            <person name="Zhao S."/>
            <person name="Liu D."/>
            <person name="Wang J."/>
            <person name="Sun H."/>
            <person name="Zhang C."/>
            <person name="Fan H."/>
            <person name="Li D."/>
            <person name="Dong L."/>
            <person name="Tao Y."/>
            <person name="Gao C."/>
            <person name="Wu H."/>
            <person name="Li Y."/>
            <person name="Cui Y."/>
            <person name="Guo X."/>
            <person name="Zheng S."/>
            <person name="Wang B."/>
            <person name="Yu K."/>
            <person name="Liang Q."/>
            <person name="Yang W."/>
            <person name="Lou X."/>
            <person name="Chen J."/>
            <person name="Feng M."/>
            <person name="Jian J."/>
            <person name="Zhang X."/>
            <person name="Luo G."/>
            <person name="Jiang Y."/>
            <person name="Liu J."/>
            <person name="Wang Z."/>
            <person name="Sha Y."/>
            <person name="Zhang B."/>
            <person name="Wu H."/>
            <person name="Tang D."/>
            <person name="Shen Q."/>
            <person name="Xue P."/>
            <person name="Zou S."/>
            <person name="Wang X."/>
            <person name="Liu X."/>
            <person name="Wang F."/>
            <person name="Yang Y."/>
            <person name="An X."/>
            <person name="Dong Z."/>
            <person name="Zhang K."/>
            <person name="Zhang X."/>
            <person name="Luo M.C."/>
            <person name="Dvorak J."/>
            <person name="Tong Y."/>
            <person name="Wang J."/>
            <person name="Yang H."/>
            <person name="Li Z."/>
            <person name="Wang D."/>
            <person name="Zhang A."/>
            <person name="Wang J."/>
        </authorList>
    </citation>
    <scope>NUCLEOTIDE SEQUENCE</scope>
</reference>
<accession>M7ZAT9</accession>
<protein>
    <submittedName>
        <fullName evidence="1">Uncharacterized protein</fullName>
    </submittedName>
</protein>